<keyword evidence="10" id="KW-1133">Transmembrane helix</keyword>
<feature type="domain" description="Histidine kinase" evidence="14">
    <location>
        <begin position="366"/>
        <end position="579"/>
    </location>
</feature>
<feature type="coiled-coil region" evidence="13">
    <location>
        <begin position="171"/>
        <end position="208"/>
    </location>
</feature>
<keyword evidence="9" id="KW-0067">ATP-binding</keyword>
<dbReference type="Pfam" id="PF00512">
    <property type="entry name" value="HisKA"/>
    <property type="match status" value="1"/>
</dbReference>
<dbReference type="SMART" id="SM00091">
    <property type="entry name" value="PAS"/>
    <property type="match status" value="2"/>
</dbReference>
<evidence type="ECO:0000256" key="5">
    <source>
        <dbReference type="ARBA" id="ARBA00022679"/>
    </source>
</evidence>
<dbReference type="GO" id="GO:0005524">
    <property type="term" value="F:ATP binding"/>
    <property type="evidence" value="ECO:0007669"/>
    <property type="project" value="UniProtKB-KW"/>
</dbReference>
<name>A0A1Q5ZXV2_9SPHI</name>
<dbReference type="Gene3D" id="1.10.287.130">
    <property type="match status" value="1"/>
</dbReference>
<evidence type="ECO:0000256" key="1">
    <source>
        <dbReference type="ARBA" id="ARBA00000085"/>
    </source>
</evidence>
<dbReference type="InterPro" id="IPR035965">
    <property type="entry name" value="PAS-like_dom_sf"/>
</dbReference>
<dbReference type="CDD" id="cd00130">
    <property type="entry name" value="PAS"/>
    <property type="match status" value="2"/>
</dbReference>
<keyword evidence="11" id="KW-0902">Two-component regulatory system</keyword>
<dbReference type="Pfam" id="PF02518">
    <property type="entry name" value="HATPase_c"/>
    <property type="match status" value="1"/>
</dbReference>
<dbReference type="SMART" id="SM00387">
    <property type="entry name" value="HATPase_c"/>
    <property type="match status" value="1"/>
</dbReference>
<dbReference type="SUPFAM" id="SSF55785">
    <property type="entry name" value="PYP-like sensor domain (PAS domain)"/>
    <property type="match status" value="2"/>
</dbReference>
<dbReference type="SMART" id="SM00086">
    <property type="entry name" value="PAC"/>
    <property type="match status" value="2"/>
</dbReference>
<keyword evidence="13" id="KW-0175">Coiled coil</keyword>
<dbReference type="SUPFAM" id="SSF47384">
    <property type="entry name" value="Homodimeric domain of signal transducing histidine kinase"/>
    <property type="match status" value="1"/>
</dbReference>
<dbReference type="Gene3D" id="3.30.565.10">
    <property type="entry name" value="Histidine kinase-like ATPase, C-terminal domain"/>
    <property type="match status" value="1"/>
</dbReference>
<evidence type="ECO:0000256" key="3">
    <source>
        <dbReference type="ARBA" id="ARBA00012438"/>
    </source>
</evidence>
<dbReference type="InterPro" id="IPR036097">
    <property type="entry name" value="HisK_dim/P_sf"/>
</dbReference>
<evidence type="ECO:0000256" key="13">
    <source>
        <dbReference type="SAM" id="Coils"/>
    </source>
</evidence>
<evidence type="ECO:0000259" key="14">
    <source>
        <dbReference type="PROSITE" id="PS50109"/>
    </source>
</evidence>
<dbReference type="PROSITE" id="PS50109">
    <property type="entry name" value="HIS_KIN"/>
    <property type="match status" value="1"/>
</dbReference>
<proteinExistence type="predicted"/>
<dbReference type="NCBIfam" id="TIGR00229">
    <property type="entry name" value="sensory_box"/>
    <property type="match status" value="2"/>
</dbReference>
<dbReference type="GO" id="GO:0030295">
    <property type="term" value="F:protein kinase activator activity"/>
    <property type="evidence" value="ECO:0007669"/>
    <property type="project" value="TreeGrafter"/>
</dbReference>
<gene>
    <name evidence="17" type="ORF">RG47T_2024</name>
</gene>
<evidence type="ECO:0000256" key="4">
    <source>
        <dbReference type="ARBA" id="ARBA00022553"/>
    </source>
</evidence>
<keyword evidence="6" id="KW-0812">Transmembrane</keyword>
<dbReference type="InterPro" id="IPR004358">
    <property type="entry name" value="Sig_transdc_His_kin-like_C"/>
</dbReference>
<dbReference type="EC" id="2.7.13.3" evidence="3"/>
<keyword evidence="18" id="KW-1185">Reference proteome</keyword>
<evidence type="ECO:0000256" key="2">
    <source>
        <dbReference type="ARBA" id="ARBA00004141"/>
    </source>
</evidence>
<evidence type="ECO:0000313" key="18">
    <source>
        <dbReference type="Proteomes" id="UP000186720"/>
    </source>
</evidence>
<keyword evidence="4" id="KW-0597">Phosphoprotein</keyword>
<dbReference type="GO" id="GO:0007234">
    <property type="term" value="P:osmosensory signaling via phosphorelay pathway"/>
    <property type="evidence" value="ECO:0007669"/>
    <property type="project" value="TreeGrafter"/>
</dbReference>
<reference evidence="17 18" key="1">
    <citation type="submission" date="2016-11" db="EMBL/GenBank/DDBJ databases">
        <title>Whole Genome Sequencing of Mucilaginibacter polytrichastri RG4-7(T) isolated from the moss sample.</title>
        <authorList>
            <person name="Li Y."/>
        </authorList>
    </citation>
    <scope>NUCLEOTIDE SEQUENCE [LARGE SCALE GENOMIC DNA]</scope>
    <source>
        <strain evidence="17 18">RG4-7</strain>
    </source>
</reference>
<dbReference type="AlphaFoldDB" id="A0A1Q5ZXV2"/>
<dbReference type="InterPro" id="IPR003594">
    <property type="entry name" value="HATPase_dom"/>
</dbReference>
<dbReference type="Pfam" id="PF13426">
    <property type="entry name" value="PAS_9"/>
    <property type="match status" value="2"/>
</dbReference>
<dbReference type="EMBL" id="MPPL01000001">
    <property type="protein sequence ID" value="OKS86568.1"/>
    <property type="molecule type" value="Genomic_DNA"/>
</dbReference>
<comment type="catalytic activity">
    <reaction evidence="1">
        <text>ATP + protein L-histidine = ADP + protein N-phospho-L-histidine.</text>
        <dbReference type="EC" id="2.7.13.3"/>
    </reaction>
</comment>
<feature type="coiled-coil region" evidence="13">
    <location>
        <begin position="7"/>
        <end position="34"/>
    </location>
</feature>
<evidence type="ECO:0000256" key="11">
    <source>
        <dbReference type="ARBA" id="ARBA00023012"/>
    </source>
</evidence>
<dbReference type="InterPro" id="IPR000014">
    <property type="entry name" value="PAS"/>
</dbReference>
<dbReference type="InterPro" id="IPR036890">
    <property type="entry name" value="HATPase_C_sf"/>
</dbReference>
<evidence type="ECO:0000256" key="6">
    <source>
        <dbReference type="ARBA" id="ARBA00022692"/>
    </source>
</evidence>
<dbReference type="SMART" id="SM00388">
    <property type="entry name" value="HisKA"/>
    <property type="match status" value="1"/>
</dbReference>
<dbReference type="PROSITE" id="PS50113">
    <property type="entry name" value="PAC"/>
    <property type="match status" value="1"/>
</dbReference>
<evidence type="ECO:0000256" key="12">
    <source>
        <dbReference type="ARBA" id="ARBA00023136"/>
    </source>
</evidence>
<comment type="subcellular location">
    <subcellularLocation>
        <location evidence="2">Membrane</location>
        <topology evidence="2">Multi-pass membrane protein</topology>
    </subcellularLocation>
</comment>
<dbReference type="Proteomes" id="UP000186720">
    <property type="component" value="Unassembled WGS sequence"/>
</dbReference>
<comment type="caution">
    <text evidence="17">The sequence shown here is derived from an EMBL/GenBank/DDBJ whole genome shotgun (WGS) entry which is preliminary data.</text>
</comment>
<dbReference type="RefSeq" id="WP_074489242.1">
    <property type="nucleotide sequence ID" value="NZ_FPAM01000004.1"/>
</dbReference>
<evidence type="ECO:0000259" key="15">
    <source>
        <dbReference type="PROSITE" id="PS50112"/>
    </source>
</evidence>
<keyword evidence="5" id="KW-0808">Transferase</keyword>
<dbReference type="CDD" id="cd00082">
    <property type="entry name" value="HisKA"/>
    <property type="match status" value="1"/>
</dbReference>
<dbReference type="InterPro" id="IPR000700">
    <property type="entry name" value="PAS-assoc_C"/>
</dbReference>
<dbReference type="PANTHER" id="PTHR42878">
    <property type="entry name" value="TWO-COMPONENT HISTIDINE KINASE"/>
    <property type="match status" value="1"/>
</dbReference>
<dbReference type="Gene3D" id="3.30.450.20">
    <property type="entry name" value="PAS domain"/>
    <property type="match status" value="2"/>
</dbReference>
<accession>A0A1Q5ZXV2</accession>
<keyword evidence="12" id="KW-0472">Membrane</keyword>
<dbReference type="PROSITE" id="PS50112">
    <property type="entry name" value="PAS"/>
    <property type="match status" value="2"/>
</dbReference>
<dbReference type="PANTHER" id="PTHR42878:SF7">
    <property type="entry name" value="SENSOR HISTIDINE KINASE GLRK"/>
    <property type="match status" value="1"/>
</dbReference>
<dbReference type="InterPro" id="IPR050351">
    <property type="entry name" value="BphY/WalK/GraS-like"/>
</dbReference>
<dbReference type="FunFam" id="3.30.565.10:FF:000006">
    <property type="entry name" value="Sensor histidine kinase WalK"/>
    <property type="match status" value="1"/>
</dbReference>
<dbReference type="GO" id="GO:0000156">
    <property type="term" value="F:phosphorelay response regulator activity"/>
    <property type="evidence" value="ECO:0007669"/>
    <property type="project" value="TreeGrafter"/>
</dbReference>
<dbReference type="GO" id="GO:0000155">
    <property type="term" value="F:phosphorelay sensor kinase activity"/>
    <property type="evidence" value="ECO:0007669"/>
    <property type="project" value="InterPro"/>
</dbReference>
<dbReference type="CDD" id="cd00075">
    <property type="entry name" value="HATPase"/>
    <property type="match status" value="1"/>
</dbReference>
<dbReference type="SUPFAM" id="SSF55874">
    <property type="entry name" value="ATPase domain of HSP90 chaperone/DNA topoisomerase II/histidine kinase"/>
    <property type="match status" value="1"/>
</dbReference>
<dbReference type="OrthoDB" id="9813151at2"/>
<protein>
    <recommendedName>
        <fullName evidence="3">histidine kinase</fullName>
        <ecNumber evidence="3">2.7.13.3</ecNumber>
    </recommendedName>
</protein>
<feature type="domain" description="PAS" evidence="15">
    <location>
        <begin position="230"/>
        <end position="271"/>
    </location>
</feature>
<sequence length="579" mass="65165">MENTKSYQDLLNELKVLQLEMEEMRYRLEEATDTIEAIRTGEVDALIVNDGDGHQLYTLKNADQTYRIFIEQMTEGAVTLNETGQILYSNSQFAQLINLPLEKVTGKSFFKFISEDCQEECESLITKAWKGNTKGELSLLTNNAHKIPALLSLKTLDLEEGLSLSVIITDLTEQKETQQLLEQQNAELEEAQEIAHNLNANLENTVKERTRELELNIEQKTIIEENLRGNQQRLQSILDTMAEGVGIVETDGKLIYANPMAQTIFGIREGETGLFSADNPKWQNLHIDGSPLLDQDHPMAIMLATQKAIYDQEISIQFPDKERVYVSINAAPLIDFNGKLNGGVVTFTDVTARRKTIQQKDDFISIASHELKTPVTSLKASIQLLGRMKDNPSPLILTKLIEQSGRSLERLNNLINDLLNVNRITHGQLQLRKKEFFISDMINSSSHHLRTTGTHRIDLQGDLNLQIYADEQRIDQVVVNFLNNAVKYAPNSTEIAISAQKLVDHIKISVKDNGPGILPEKIPHLFDRYYRADHSGTQFSGLGLGLYISAEIIKRHGGEIGVNSELGKGSTFWFTLPIK</sequence>
<keyword evidence="7" id="KW-0547">Nucleotide-binding</keyword>
<dbReference type="PRINTS" id="PR00344">
    <property type="entry name" value="BCTRLSENSOR"/>
</dbReference>
<feature type="domain" description="PAC" evidence="16">
    <location>
        <begin position="310"/>
        <end position="362"/>
    </location>
</feature>
<evidence type="ECO:0000313" key="17">
    <source>
        <dbReference type="EMBL" id="OKS86568.1"/>
    </source>
</evidence>
<dbReference type="InterPro" id="IPR003661">
    <property type="entry name" value="HisK_dim/P_dom"/>
</dbReference>
<feature type="domain" description="PAS" evidence="15">
    <location>
        <begin position="62"/>
        <end position="132"/>
    </location>
</feature>
<keyword evidence="8" id="KW-0418">Kinase</keyword>
<dbReference type="InterPro" id="IPR005467">
    <property type="entry name" value="His_kinase_dom"/>
</dbReference>
<evidence type="ECO:0000256" key="7">
    <source>
        <dbReference type="ARBA" id="ARBA00022741"/>
    </source>
</evidence>
<dbReference type="STRING" id="1302689.RG47T_2024"/>
<evidence type="ECO:0000256" key="10">
    <source>
        <dbReference type="ARBA" id="ARBA00022989"/>
    </source>
</evidence>
<organism evidence="17 18">
    <name type="scientific">Mucilaginibacter polytrichastri</name>
    <dbReference type="NCBI Taxonomy" id="1302689"/>
    <lineage>
        <taxon>Bacteria</taxon>
        <taxon>Pseudomonadati</taxon>
        <taxon>Bacteroidota</taxon>
        <taxon>Sphingobacteriia</taxon>
        <taxon>Sphingobacteriales</taxon>
        <taxon>Sphingobacteriaceae</taxon>
        <taxon>Mucilaginibacter</taxon>
    </lineage>
</organism>
<evidence type="ECO:0000259" key="16">
    <source>
        <dbReference type="PROSITE" id="PS50113"/>
    </source>
</evidence>
<evidence type="ECO:0000256" key="8">
    <source>
        <dbReference type="ARBA" id="ARBA00022777"/>
    </source>
</evidence>
<dbReference type="InterPro" id="IPR001610">
    <property type="entry name" value="PAC"/>
</dbReference>
<evidence type="ECO:0000256" key="9">
    <source>
        <dbReference type="ARBA" id="ARBA00022840"/>
    </source>
</evidence>
<dbReference type="GO" id="GO:0016020">
    <property type="term" value="C:membrane"/>
    <property type="evidence" value="ECO:0007669"/>
    <property type="project" value="UniProtKB-SubCell"/>
</dbReference>